<evidence type="ECO:0000313" key="1">
    <source>
        <dbReference type="EMBL" id="MPM47927.1"/>
    </source>
</evidence>
<accession>A0A645A4D2</accession>
<dbReference type="AlphaFoldDB" id="A0A645A4D2"/>
<sequence length="64" mass="7675">MRNGSHKVGFSKIQLFQRGYVFQKNNIANMVHSRFARVCDIHRSNFFLKITFLVVGVYFKYCRR</sequence>
<name>A0A645A4D2_9ZZZZ</name>
<gene>
    <name evidence="1" type="ORF">SDC9_94648</name>
</gene>
<reference evidence="1" key="1">
    <citation type="submission" date="2019-08" db="EMBL/GenBank/DDBJ databases">
        <authorList>
            <person name="Kucharzyk K."/>
            <person name="Murdoch R.W."/>
            <person name="Higgins S."/>
            <person name="Loffler F."/>
        </authorList>
    </citation>
    <scope>NUCLEOTIDE SEQUENCE</scope>
</reference>
<dbReference type="EMBL" id="VSSQ01011881">
    <property type="protein sequence ID" value="MPM47927.1"/>
    <property type="molecule type" value="Genomic_DNA"/>
</dbReference>
<protein>
    <submittedName>
        <fullName evidence="1">Uncharacterized protein</fullName>
    </submittedName>
</protein>
<proteinExistence type="predicted"/>
<comment type="caution">
    <text evidence="1">The sequence shown here is derived from an EMBL/GenBank/DDBJ whole genome shotgun (WGS) entry which is preliminary data.</text>
</comment>
<organism evidence="1">
    <name type="scientific">bioreactor metagenome</name>
    <dbReference type="NCBI Taxonomy" id="1076179"/>
    <lineage>
        <taxon>unclassified sequences</taxon>
        <taxon>metagenomes</taxon>
        <taxon>ecological metagenomes</taxon>
    </lineage>
</organism>